<dbReference type="InterPro" id="IPR050438">
    <property type="entry name" value="LMW_PTPase"/>
</dbReference>
<keyword evidence="8" id="KW-1185">Reference proteome</keyword>
<dbReference type="InterPro" id="IPR036196">
    <property type="entry name" value="Ptyr_pPase_sf"/>
</dbReference>
<feature type="domain" description="Phosphotyrosine protein phosphatase I" evidence="6">
    <location>
        <begin position="2"/>
        <end position="150"/>
    </location>
</feature>
<evidence type="ECO:0000256" key="3">
    <source>
        <dbReference type="ARBA" id="ARBA00022801"/>
    </source>
</evidence>
<comment type="caution">
    <text evidence="7">The sequence shown here is derived from an EMBL/GenBank/DDBJ whole genome shotgun (WGS) entry which is preliminary data.</text>
</comment>
<name>A0ABW4J8U6_9LACO</name>
<evidence type="ECO:0000313" key="7">
    <source>
        <dbReference type="EMBL" id="MFD1672617.1"/>
    </source>
</evidence>
<keyword evidence="4" id="KW-0904">Protein phosphatase</keyword>
<evidence type="ECO:0000256" key="5">
    <source>
        <dbReference type="ARBA" id="ARBA00051722"/>
    </source>
</evidence>
<organism evidence="7 8">
    <name type="scientific">Agrilactobacillus yilanensis</name>
    <dbReference type="NCBI Taxonomy" id="2485997"/>
    <lineage>
        <taxon>Bacteria</taxon>
        <taxon>Bacillati</taxon>
        <taxon>Bacillota</taxon>
        <taxon>Bacilli</taxon>
        <taxon>Lactobacillales</taxon>
        <taxon>Lactobacillaceae</taxon>
        <taxon>Agrilactobacillus</taxon>
    </lineage>
</organism>
<evidence type="ECO:0000256" key="2">
    <source>
        <dbReference type="ARBA" id="ARBA00013064"/>
    </source>
</evidence>
<evidence type="ECO:0000256" key="4">
    <source>
        <dbReference type="ARBA" id="ARBA00022912"/>
    </source>
</evidence>
<dbReference type="PANTHER" id="PTHR11717:SF7">
    <property type="entry name" value="LOW MOLECULAR WEIGHT PHOSPHOTYROSINE PROTEIN PHOSPHATASE"/>
    <property type="match status" value="1"/>
</dbReference>
<dbReference type="GO" id="GO:0004725">
    <property type="term" value="F:protein tyrosine phosphatase activity"/>
    <property type="evidence" value="ECO:0007669"/>
    <property type="project" value="UniProtKB-EC"/>
</dbReference>
<evidence type="ECO:0000259" key="6">
    <source>
        <dbReference type="SMART" id="SM00226"/>
    </source>
</evidence>
<keyword evidence="3 7" id="KW-0378">Hydrolase</keyword>
<dbReference type="EC" id="3.1.3.48" evidence="2"/>
<sequence length="159" mass="18147">MQRVLFVCLGNICRSPMAEMIFKQLVKDHQLESEIQVSSVATCSYEAGNPIHLGAAKELKDHQIPVGHHLSRKITAEDFQNADWIIGMDFQNVNTLRRLAPDETTKAKVHLAAEVLPDNQTFEIEDPWYTNDFARTYAELTKILPYWLTKVVADYLVSE</sequence>
<evidence type="ECO:0000256" key="1">
    <source>
        <dbReference type="ARBA" id="ARBA00011063"/>
    </source>
</evidence>
<dbReference type="PRINTS" id="PR00719">
    <property type="entry name" value="LMWPTPASE"/>
</dbReference>
<dbReference type="CDD" id="cd16343">
    <property type="entry name" value="LMWPTP"/>
    <property type="match status" value="1"/>
</dbReference>
<dbReference type="RefSeq" id="WP_125711816.1">
    <property type="nucleotide sequence ID" value="NZ_JBHTOP010000026.1"/>
</dbReference>
<dbReference type="InterPro" id="IPR017867">
    <property type="entry name" value="Tyr_phospatase_low_mol_wt"/>
</dbReference>
<dbReference type="SUPFAM" id="SSF52788">
    <property type="entry name" value="Phosphotyrosine protein phosphatases I"/>
    <property type="match status" value="1"/>
</dbReference>
<protein>
    <recommendedName>
        <fullName evidence="2">protein-tyrosine-phosphatase</fullName>
        <ecNumber evidence="2">3.1.3.48</ecNumber>
    </recommendedName>
</protein>
<dbReference type="InterPro" id="IPR023485">
    <property type="entry name" value="Ptyr_pPase"/>
</dbReference>
<gene>
    <name evidence="7" type="ORF">ACFQ5M_10935</name>
</gene>
<comment type="catalytic activity">
    <reaction evidence="5">
        <text>O-phospho-L-tyrosyl-[protein] + H2O = L-tyrosyl-[protein] + phosphate</text>
        <dbReference type="Rhea" id="RHEA:10684"/>
        <dbReference type="Rhea" id="RHEA-COMP:10136"/>
        <dbReference type="Rhea" id="RHEA-COMP:20101"/>
        <dbReference type="ChEBI" id="CHEBI:15377"/>
        <dbReference type="ChEBI" id="CHEBI:43474"/>
        <dbReference type="ChEBI" id="CHEBI:46858"/>
        <dbReference type="ChEBI" id="CHEBI:61978"/>
        <dbReference type="EC" id="3.1.3.48"/>
    </reaction>
</comment>
<dbReference type="PANTHER" id="PTHR11717">
    <property type="entry name" value="LOW MOLECULAR WEIGHT PROTEIN TYROSINE PHOSPHATASE"/>
    <property type="match status" value="1"/>
</dbReference>
<dbReference type="EMBL" id="JBHTOP010000026">
    <property type="protein sequence ID" value="MFD1672617.1"/>
    <property type="molecule type" value="Genomic_DNA"/>
</dbReference>
<accession>A0ABW4J8U6</accession>
<dbReference type="Pfam" id="PF01451">
    <property type="entry name" value="LMWPc"/>
    <property type="match status" value="1"/>
</dbReference>
<dbReference type="SMART" id="SM00226">
    <property type="entry name" value="LMWPc"/>
    <property type="match status" value="1"/>
</dbReference>
<reference evidence="8" key="1">
    <citation type="journal article" date="2019" name="Int. J. Syst. Evol. Microbiol.">
        <title>The Global Catalogue of Microorganisms (GCM) 10K type strain sequencing project: providing services to taxonomists for standard genome sequencing and annotation.</title>
        <authorList>
            <consortium name="The Broad Institute Genomics Platform"/>
            <consortium name="The Broad Institute Genome Sequencing Center for Infectious Disease"/>
            <person name="Wu L."/>
            <person name="Ma J."/>
        </authorList>
    </citation>
    <scope>NUCLEOTIDE SEQUENCE [LARGE SCALE GENOMIC DNA]</scope>
    <source>
        <strain evidence="8">CCM 8896</strain>
    </source>
</reference>
<dbReference type="Gene3D" id="3.40.50.2300">
    <property type="match status" value="1"/>
</dbReference>
<evidence type="ECO:0000313" key="8">
    <source>
        <dbReference type="Proteomes" id="UP001597267"/>
    </source>
</evidence>
<proteinExistence type="inferred from homology"/>
<dbReference type="Proteomes" id="UP001597267">
    <property type="component" value="Unassembled WGS sequence"/>
</dbReference>
<comment type="similarity">
    <text evidence="1">Belongs to the low molecular weight phosphotyrosine protein phosphatase family.</text>
</comment>